<name>A0A238X9W3_9RHOB</name>
<dbReference type="Proteomes" id="UP000198409">
    <property type="component" value="Unassembled WGS sequence"/>
</dbReference>
<reference evidence="2" key="1">
    <citation type="submission" date="2017-06" db="EMBL/GenBank/DDBJ databases">
        <authorList>
            <person name="Varghese N."/>
            <person name="Submissions S."/>
        </authorList>
    </citation>
    <scope>NUCLEOTIDE SEQUENCE [LARGE SCALE GENOMIC DNA]</scope>
    <source>
        <strain evidence="2">DSM 26170</strain>
    </source>
</reference>
<proteinExistence type="predicted"/>
<accession>A0A238X9W3</accession>
<organism evidence="1 2">
    <name type="scientific">Paracoccus sediminis</name>
    <dbReference type="NCBI Taxonomy" id="1214787"/>
    <lineage>
        <taxon>Bacteria</taxon>
        <taxon>Pseudomonadati</taxon>
        <taxon>Pseudomonadota</taxon>
        <taxon>Alphaproteobacteria</taxon>
        <taxon>Rhodobacterales</taxon>
        <taxon>Paracoccaceae</taxon>
        <taxon>Paracoccus</taxon>
    </lineage>
</organism>
<protein>
    <submittedName>
        <fullName evidence="1">Uncharacterized protein</fullName>
    </submittedName>
</protein>
<gene>
    <name evidence="1" type="ORF">SAMN06265378_1099</name>
</gene>
<evidence type="ECO:0000313" key="1">
    <source>
        <dbReference type="EMBL" id="SNR55836.1"/>
    </source>
</evidence>
<dbReference type="EMBL" id="FZNM01000009">
    <property type="protein sequence ID" value="SNR55836.1"/>
    <property type="molecule type" value="Genomic_DNA"/>
</dbReference>
<sequence length="45" mass="4940">MTDNRMMTGDGMMWAMGLWGLALAVLVALVIARVGQIHLLSIRIL</sequence>
<dbReference type="AlphaFoldDB" id="A0A238X9W3"/>
<evidence type="ECO:0000313" key="2">
    <source>
        <dbReference type="Proteomes" id="UP000198409"/>
    </source>
</evidence>